<organism evidence="4 5">
    <name type="scientific">Nocardia fusca</name>
    <dbReference type="NCBI Taxonomy" id="941183"/>
    <lineage>
        <taxon>Bacteria</taxon>
        <taxon>Bacillati</taxon>
        <taxon>Actinomycetota</taxon>
        <taxon>Actinomycetes</taxon>
        <taxon>Mycobacteriales</taxon>
        <taxon>Nocardiaceae</taxon>
        <taxon>Nocardia</taxon>
    </lineage>
</organism>
<dbReference type="Gene3D" id="2.60.40.10">
    <property type="entry name" value="Immunoglobulins"/>
    <property type="match status" value="4"/>
</dbReference>
<proteinExistence type="inferred from homology"/>
<evidence type="ECO:0000256" key="1">
    <source>
        <dbReference type="ARBA" id="ARBA00005445"/>
    </source>
</evidence>
<keyword evidence="5" id="KW-1185">Reference proteome</keyword>
<comment type="caution">
    <text evidence="4">The sequence shown here is derived from an EMBL/GenBank/DDBJ whole genome shotgun (WGS) entry which is preliminary data.</text>
</comment>
<reference evidence="4 5" key="1">
    <citation type="submission" date="2024-06" db="EMBL/GenBank/DDBJ databases">
        <title>The Natural Products Discovery Center: Release of the First 8490 Sequenced Strains for Exploring Actinobacteria Biosynthetic Diversity.</title>
        <authorList>
            <person name="Kalkreuter E."/>
            <person name="Kautsar S.A."/>
            <person name="Yang D."/>
            <person name="Bader C.D."/>
            <person name="Teijaro C.N."/>
            <person name="Fluegel L."/>
            <person name="Davis C.M."/>
            <person name="Simpson J.R."/>
            <person name="Lauterbach L."/>
            <person name="Steele A.D."/>
            <person name="Gui C."/>
            <person name="Meng S."/>
            <person name="Li G."/>
            <person name="Viehrig K."/>
            <person name="Ye F."/>
            <person name="Su P."/>
            <person name="Kiefer A.F."/>
            <person name="Nichols A."/>
            <person name="Cepeda A.J."/>
            <person name="Yan W."/>
            <person name="Fan B."/>
            <person name="Jiang Y."/>
            <person name="Adhikari A."/>
            <person name="Zheng C.-J."/>
            <person name="Schuster L."/>
            <person name="Cowan T.M."/>
            <person name="Smanski M.J."/>
            <person name="Chevrette M.G."/>
            <person name="De Carvalho L.P.S."/>
            <person name="Shen B."/>
        </authorList>
    </citation>
    <scope>NUCLEOTIDE SEQUENCE [LARGE SCALE GENOMIC DNA]</scope>
    <source>
        <strain evidence="4 5">NPDC050671</strain>
    </source>
</reference>
<dbReference type="InterPro" id="IPR021884">
    <property type="entry name" value="Ice-bd_prot"/>
</dbReference>
<evidence type="ECO:0000259" key="3">
    <source>
        <dbReference type="SMART" id="SM00429"/>
    </source>
</evidence>
<dbReference type="Pfam" id="PF11999">
    <property type="entry name" value="Ice_binding"/>
    <property type="match status" value="1"/>
</dbReference>
<sequence length="540" mass="51901">MAPVITSLTPSFGPPAGFNSVVITGSGYANVGPLTVRFGTKATTFTIDSDTQITAIVPPGTGTVNVTVEVLLDGTSNPMPYVYGPAPVPTLTSITPTSGSAAGGTSVVLTGTNFTGATAVSFGGTPATSFTVNSSTQITAVTPAHSAGPVSVTVTTPFGTSNGVAFTYIAVPTLTGVTPNSGPPSGGTVVVLTGTGLTGATAVSFGGTPATLFTVNSDTQLTVLTPAHAAGTVLVTVTTPGGTSNGVAFTYIPVPTLTGVTPNSGPPSGGTVVVLTGTGLTGATAVSFGGTPATLFTVNSDTQLTVLTPAHAAGTVPVTVTTAGGTSNSVSFTYASGLAPVDLGTAASFAVLGASTVTNTGTTAITGDLGVSPGTAVTGFPPGTVTGGAIHAGDAVAAQAHTDLQAAYTDAAGRTPTATVTADLAGQTLTSGMYNATAGIGLNGTVTLDGQGNPGAVFIFQAGTTLITGANSVVNLVNGATADNVFWQVGSSATLGANTDFAGSLLAATSVTVTTGVTADGNILALNGAVTLDTNTITAP</sequence>
<feature type="domain" description="IPT/TIG" evidence="3">
    <location>
        <begin position="88"/>
        <end position="169"/>
    </location>
</feature>
<evidence type="ECO:0000313" key="4">
    <source>
        <dbReference type="EMBL" id="MEV0363231.1"/>
    </source>
</evidence>
<dbReference type="PANTHER" id="PTHR22625">
    <property type="entry name" value="PLEXIN"/>
    <property type="match status" value="1"/>
</dbReference>
<dbReference type="SMART" id="SM00429">
    <property type="entry name" value="IPT"/>
    <property type="match status" value="4"/>
</dbReference>
<dbReference type="PANTHER" id="PTHR22625:SF70">
    <property type="entry name" value="PLEXIN A, ISOFORM A"/>
    <property type="match status" value="1"/>
</dbReference>
<dbReference type="Pfam" id="PF01833">
    <property type="entry name" value="TIG"/>
    <property type="match status" value="4"/>
</dbReference>
<accession>A0ABV3F6A4</accession>
<gene>
    <name evidence="4" type="ORF">AB0H72_11065</name>
</gene>
<dbReference type="CDD" id="cd00102">
    <property type="entry name" value="IPT"/>
    <property type="match status" value="4"/>
</dbReference>
<dbReference type="InterPro" id="IPR002909">
    <property type="entry name" value="IPT_dom"/>
</dbReference>
<dbReference type="EMBL" id="JBFAIH010000005">
    <property type="protein sequence ID" value="MEV0363231.1"/>
    <property type="molecule type" value="Genomic_DNA"/>
</dbReference>
<name>A0ABV3F6A4_9NOCA</name>
<dbReference type="InterPro" id="IPR013783">
    <property type="entry name" value="Ig-like_fold"/>
</dbReference>
<dbReference type="SUPFAM" id="SSF81296">
    <property type="entry name" value="E set domains"/>
    <property type="match status" value="4"/>
</dbReference>
<feature type="domain" description="IPT/TIG" evidence="3">
    <location>
        <begin position="2"/>
        <end position="84"/>
    </location>
</feature>
<keyword evidence="2" id="KW-0732">Signal</keyword>
<evidence type="ECO:0000256" key="2">
    <source>
        <dbReference type="ARBA" id="ARBA00022729"/>
    </source>
</evidence>
<dbReference type="Proteomes" id="UP001551658">
    <property type="component" value="Unassembled WGS sequence"/>
</dbReference>
<protein>
    <submittedName>
        <fullName evidence="4">Ice-binding family protein</fullName>
    </submittedName>
</protein>
<feature type="domain" description="IPT/TIG" evidence="3">
    <location>
        <begin position="171"/>
        <end position="252"/>
    </location>
</feature>
<dbReference type="InterPro" id="IPR031148">
    <property type="entry name" value="Plexin"/>
</dbReference>
<evidence type="ECO:0000313" key="5">
    <source>
        <dbReference type="Proteomes" id="UP001551658"/>
    </source>
</evidence>
<dbReference type="InterPro" id="IPR014756">
    <property type="entry name" value="Ig_E-set"/>
</dbReference>
<comment type="similarity">
    <text evidence="1">Belongs to the ice-binding protein family.</text>
</comment>
<dbReference type="RefSeq" id="WP_357977062.1">
    <property type="nucleotide sequence ID" value="NZ_JBFAIH010000005.1"/>
</dbReference>
<feature type="domain" description="IPT/TIG" evidence="3">
    <location>
        <begin position="254"/>
        <end position="335"/>
    </location>
</feature>